<dbReference type="CDD" id="cd00009">
    <property type="entry name" value="AAA"/>
    <property type="match status" value="1"/>
</dbReference>
<accession>A0A0W8E8X1</accession>
<name>A0A0W8E8X1_9ZZZZ</name>
<comment type="caution">
    <text evidence="2">The sequence shown here is derived from an EMBL/GenBank/DDBJ whole genome shotgun (WGS) entry which is preliminary data.</text>
</comment>
<dbReference type="GO" id="GO:0006260">
    <property type="term" value="P:DNA replication"/>
    <property type="evidence" value="ECO:0007669"/>
    <property type="project" value="TreeGrafter"/>
</dbReference>
<dbReference type="Gene3D" id="3.40.50.300">
    <property type="entry name" value="P-loop containing nucleotide triphosphate hydrolases"/>
    <property type="match status" value="1"/>
</dbReference>
<dbReference type="PANTHER" id="PTHR30050:SF4">
    <property type="entry name" value="ATP-BINDING PROTEIN RV3427C IN INSERTION SEQUENCE-RELATED"/>
    <property type="match status" value="1"/>
</dbReference>
<dbReference type="PIRSF" id="PIRSF003073">
    <property type="entry name" value="DNAC_TnpB_IstB"/>
    <property type="match status" value="1"/>
</dbReference>
<reference evidence="2" key="1">
    <citation type="journal article" date="2015" name="Proc. Natl. Acad. Sci. U.S.A.">
        <title>Networks of energetic and metabolic interactions define dynamics in microbial communities.</title>
        <authorList>
            <person name="Embree M."/>
            <person name="Liu J.K."/>
            <person name="Al-Bassam M.M."/>
            <person name="Zengler K."/>
        </authorList>
    </citation>
    <scope>NUCLEOTIDE SEQUENCE</scope>
</reference>
<protein>
    <submittedName>
        <fullName evidence="2">Dna replication protein</fullName>
    </submittedName>
</protein>
<gene>
    <name evidence="2" type="ORF">ASZ90_017576</name>
</gene>
<evidence type="ECO:0000259" key="1">
    <source>
        <dbReference type="Pfam" id="PF01695"/>
    </source>
</evidence>
<dbReference type="EMBL" id="LNQE01001831">
    <property type="protein sequence ID" value="KUG05087.1"/>
    <property type="molecule type" value="Genomic_DNA"/>
</dbReference>
<proteinExistence type="predicted"/>
<feature type="domain" description="IstB-like ATP-binding" evidence="1">
    <location>
        <begin position="11"/>
        <end position="242"/>
    </location>
</feature>
<dbReference type="InterPro" id="IPR028350">
    <property type="entry name" value="DNAC/IstB-like"/>
</dbReference>
<dbReference type="InterPro" id="IPR002611">
    <property type="entry name" value="IstB_ATP-bd"/>
</dbReference>
<dbReference type="Pfam" id="PF01695">
    <property type="entry name" value="IstB_IS21"/>
    <property type="match status" value="1"/>
</dbReference>
<organism evidence="2">
    <name type="scientific">hydrocarbon metagenome</name>
    <dbReference type="NCBI Taxonomy" id="938273"/>
    <lineage>
        <taxon>unclassified sequences</taxon>
        <taxon>metagenomes</taxon>
        <taxon>ecological metagenomes</taxon>
    </lineage>
</organism>
<dbReference type="GO" id="GO:0005524">
    <property type="term" value="F:ATP binding"/>
    <property type="evidence" value="ECO:0007669"/>
    <property type="project" value="InterPro"/>
</dbReference>
<dbReference type="PANTHER" id="PTHR30050">
    <property type="entry name" value="CHROMOSOMAL REPLICATION INITIATOR PROTEIN DNAA"/>
    <property type="match status" value="1"/>
</dbReference>
<dbReference type="SUPFAM" id="SSF52540">
    <property type="entry name" value="P-loop containing nucleoside triphosphate hydrolases"/>
    <property type="match status" value="1"/>
</dbReference>
<dbReference type="InterPro" id="IPR027417">
    <property type="entry name" value="P-loop_NTPase"/>
</dbReference>
<evidence type="ECO:0000313" key="2">
    <source>
        <dbReference type="EMBL" id="KUG05087.1"/>
    </source>
</evidence>
<sequence length="252" mass="29320">MSLLNEETRRKLRELNLSEMVDAIDTQSQDVGYATLLFEDRMKLAVDYVYQKKYNTKVQRLIKIAKFRITNAAYNDIYYIDRGLDRQKLMALSNCQFIDTSTSVIFYGFSGSGKSFLACALGRQACMQGIRTRYIRTPDLLMLHDEALLTKQGMPKLLKKFSNYKLLIMDEWLLNALSDEEQYFLLELIERRHDSSSTIFCTQYKKEDWHVRLGGGVHADAIMDRIVHNAAWVYAGNINMREFYSKKSAKPQ</sequence>
<dbReference type="AlphaFoldDB" id="A0A0W8E8X1"/>